<evidence type="ECO:0000256" key="1">
    <source>
        <dbReference type="SAM" id="MobiDB-lite"/>
    </source>
</evidence>
<sequence length="67" mass="7847">MSEEPKKPDDISQEDWDSVDVPEWTDEEIANARPAIEVLPEIVEEYRRRTRGQQKEPTKEQVSIPQP</sequence>
<feature type="region of interest" description="Disordered" evidence="1">
    <location>
        <begin position="1"/>
        <end position="28"/>
    </location>
</feature>
<dbReference type="Pfam" id="PF14384">
    <property type="entry name" value="BrnA_antitoxin"/>
    <property type="match status" value="1"/>
</dbReference>
<name>A0ABY6GXQ6_9GAMM</name>
<organism evidence="2 3">
    <name type="scientific">Endozoicomonas euniceicola</name>
    <dbReference type="NCBI Taxonomy" id="1234143"/>
    <lineage>
        <taxon>Bacteria</taxon>
        <taxon>Pseudomonadati</taxon>
        <taxon>Pseudomonadota</taxon>
        <taxon>Gammaproteobacteria</taxon>
        <taxon>Oceanospirillales</taxon>
        <taxon>Endozoicomonadaceae</taxon>
        <taxon>Endozoicomonas</taxon>
    </lineage>
</organism>
<evidence type="ECO:0000313" key="3">
    <source>
        <dbReference type="Proteomes" id="UP001163255"/>
    </source>
</evidence>
<gene>
    <name evidence="2" type="ORF">NX720_06585</name>
</gene>
<feature type="compositionally biased region" description="Basic and acidic residues" evidence="1">
    <location>
        <begin position="1"/>
        <end position="10"/>
    </location>
</feature>
<reference evidence="2" key="1">
    <citation type="submission" date="2022-10" db="EMBL/GenBank/DDBJ databases">
        <title>Completed Genome Sequence of two octocoral isolated bacterium, Endozoicomonas euniceicola EF212T and Endozoicomonas gorgoniicola PS125T.</title>
        <authorList>
            <person name="Chiou Y.-J."/>
            <person name="Chen Y.-H."/>
        </authorList>
    </citation>
    <scope>NUCLEOTIDE SEQUENCE</scope>
    <source>
        <strain evidence="2">EF212</strain>
    </source>
</reference>
<dbReference type="EMBL" id="CP103300">
    <property type="protein sequence ID" value="UYM17573.1"/>
    <property type="molecule type" value="Genomic_DNA"/>
</dbReference>
<feature type="compositionally biased region" description="Acidic residues" evidence="1">
    <location>
        <begin position="11"/>
        <end position="28"/>
    </location>
</feature>
<keyword evidence="3" id="KW-1185">Reference proteome</keyword>
<dbReference type="Proteomes" id="UP001163255">
    <property type="component" value="Chromosome"/>
</dbReference>
<evidence type="ECO:0000313" key="2">
    <source>
        <dbReference type="EMBL" id="UYM17573.1"/>
    </source>
</evidence>
<feature type="region of interest" description="Disordered" evidence="1">
    <location>
        <begin position="48"/>
        <end position="67"/>
    </location>
</feature>
<accession>A0ABY6GXQ6</accession>
<dbReference type="InterPro" id="IPR025528">
    <property type="entry name" value="BrnA_antitoxin"/>
</dbReference>
<protein>
    <submittedName>
        <fullName evidence="2">BrnA antitoxin family protein</fullName>
    </submittedName>
</protein>
<proteinExistence type="predicted"/>